<dbReference type="AlphaFoldDB" id="A0AAW9JYU2"/>
<comment type="caution">
    <text evidence="1">The sequence shown here is derived from an EMBL/GenBank/DDBJ whole genome shotgun (WGS) entry which is preliminary data.</text>
</comment>
<proteinExistence type="predicted"/>
<gene>
    <name evidence="1" type="ORF">RAK27_19420</name>
</gene>
<dbReference type="RefSeq" id="WP_322809960.1">
    <property type="nucleotide sequence ID" value="NZ_JAVBVO010000042.1"/>
</dbReference>
<evidence type="ECO:0000313" key="2">
    <source>
        <dbReference type="Proteomes" id="UP001290462"/>
    </source>
</evidence>
<accession>A0AAW9JYU2</accession>
<sequence>MLNKKIEQTKISYYDEKNIEEYLEKSSIKLQLPAELIKFSEEHNIDIHEINYGVFPSSEWYFTFPKVIKGEFKVEYSTVLTISKLTTVYSLLNCFEVENQDTEQMVPTLSGDSEEAYSKLQYDFLIIASEIFQNLEYDRLSFEKGTEKIEGLKFSDDVVLFGPDVTVYDLLYRDVLDVTPDD</sequence>
<organism evidence="1 2">
    <name type="scientific">Carnobacterium maltaromaticum</name>
    <name type="common">Carnobacterium piscicola</name>
    <dbReference type="NCBI Taxonomy" id="2751"/>
    <lineage>
        <taxon>Bacteria</taxon>
        <taxon>Bacillati</taxon>
        <taxon>Bacillota</taxon>
        <taxon>Bacilli</taxon>
        <taxon>Lactobacillales</taxon>
        <taxon>Carnobacteriaceae</taxon>
        <taxon>Carnobacterium</taxon>
    </lineage>
</organism>
<protein>
    <submittedName>
        <fullName evidence="1">Uncharacterized protein</fullName>
    </submittedName>
</protein>
<reference evidence="1" key="1">
    <citation type="submission" date="2023-08" db="EMBL/GenBank/DDBJ databases">
        <title>Genomic characterization of piscicolin 126 produced by Carnobacterium maltaromaticum CM22 strain isolated from salmon (Salmo salar).</title>
        <authorList>
            <person name="Gonzalez-Gragera E."/>
            <person name="Garcia-Lopez J.D."/>
            <person name="Teso-Perez C."/>
            <person name="Gimenez-Hernandez I."/>
            <person name="Peralta-Sanchez J.M."/>
            <person name="Valdivia E."/>
            <person name="Montalban-Lopez M."/>
            <person name="Martin-Platero A.M."/>
            <person name="Banos A."/>
            <person name="Martinez-Bueno M."/>
        </authorList>
    </citation>
    <scope>NUCLEOTIDE SEQUENCE</scope>
    <source>
        <strain evidence="1">CM22</strain>
    </source>
</reference>
<evidence type="ECO:0000313" key="1">
    <source>
        <dbReference type="EMBL" id="MDZ5760818.1"/>
    </source>
</evidence>
<dbReference type="EMBL" id="JAVBVO010000042">
    <property type="protein sequence ID" value="MDZ5760818.1"/>
    <property type="molecule type" value="Genomic_DNA"/>
</dbReference>
<dbReference type="Proteomes" id="UP001290462">
    <property type="component" value="Unassembled WGS sequence"/>
</dbReference>
<name>A0AAW9JYU2_CARML</name>